<reference evidence="1 2" key="1">
    <citation type="submission" date="2016-10" db="EMBL/GenBank/DDBJ databases">
        <authorList>
            <person name="de Groot N.N."/>
        </authorList>
    </citation>
    <scope>NUCLEOTIDE SEQUENCE [LARGE SCALE GENOMIC DNA]</scope>
    <source>
        <strain evidence="1 2">KH2T6</strain>
    </source>
</reference>
<evidence type="ECO:0000313" key="1">
    <source>
        <dbReference type="EMBL" id="SEL12337.1"/>
    </source>
</evidence>
<dbReference type="RefSeq" id="WP_074834254.1">
    <property type="nucleotide sequence ID" value="NZ_FOAT01000012.1"/>
</dbReference>
<dbReference type="Proteomes" id="UP000186015">
    <property type="component" value="Unassembled WGS sequence"/>
</dbReference>
<gene>
    <name evidence="1" type="ORF">SAMN05216469_11254</name>
</gene>
<sequence>MTVNDKFISRLINILEGASELGTANVRKMEDTGTDEYIVRYEDGNNITISIYFTDKDCCNVGYLDADARYRSFSSWARIDRANEAKFLFDLAILLHRCSEYAAYNYDFIEN</sequence>
<evidence type="ECO:0000313" key="2">
    <source>
        <dbReference type="Proteomes" id="UP000186015"/>
    </source>
</evidence>
<organism evidence="1 2">
    <name type="scientific">Ruminococcus albus</name>
    <dbReference type="NCBI Taxonomy" id="1264"/>
    <lineage>
        <taxon>Bacteria</taxon>
        <taxon>Bacillati</taxon>
        <taxon>Bacillota</taxon>
        <taxon>Clostridia</taxon>
        <taxon>Eubacteriales</taxon>
        <taxon>Oscillospiraceae</taxon>
        <taxon>Ruminococcus</taxon>
    </lineage>
</organism>
<dbReference type="EMBL" id="FOAT01000012">
    <property type="protein sequence ID" value="SEL12337.1"/>
    <property type="molecule type" value="Genomic_DNA"/>
</dbReference>
<accession>A0A1H7MNZ8</accession>
<dbReference type="AlphaFoldDB" id="A0A1H7MNZ8"/>
<protein>
    <submittedName>
        <fullName evidence="1">Uncharacterized protein</fullName>
    </submittedName>
</protein>
<proteinExistence type="predicted"/>
<name>A0A1H7MNZ8_RUMAL</name>